<accession>C5LXV3</accession>
<dbReference type="RefSeq" id="XP_002765723.1">
    <property type="nucleotide sequence ID" value="XM_002765677.1"/>
</dbReference>
<feature type="compositionally biased region" description="Acidic residues" evidence="1">
    <location>
        <begin position="36"/>
        <end position="65"/>
    </location>
</feature>
<keyword evidence="3" id="KW-1185">Reference proteome</keyword>
<dbReference type="AlphaFoldDB" id="C5LXV3"/>
<feature type="non-terminal residue" evidence="2">
    <location>
        <position position="1"/>
    </location>
</feature>
<reference evidence="2 3" key="1">
    <citation type="submission" date="2008-07" db="EMBL/GenBank/DDBJ databases">
        <authorList>
            <person name="El-Sayed N."/>
            <person name="Caler E."/>
            <person name="Inman J."/>
            <person name="Amedeo P."/>
            <person name="Hass B."/>
            <person name="Wortman J."/>
        </authorList>
    </citation>
    <scope>NUCLEOTIDE SEQUENCE [LARGE SCALE GENOMIC DNA]</scope>
    <source>
        <strain evidence="3">ATCC 50983 / TXsc</strain>
    </source>
</reference>
<dbReference type="GeneID" id="9040913"/>
<evidence type="ECO:0000313" key="3">
    <source>
        <dbReference type="Proteomes" id="UP000007800"/>
    </source>
</evidence>
<dbReference type="InParanoid" id="C5LXV3"/>
<evidence type="ECO:0000313" key="2">
    <source>
        <dbReference type="EMBL" id="EEQ98440.1"/>
    </source>
</evidence>
<gene>
    <name evidence="2" type="ORF">Pmar_PMAR013084</name>
</gene>
<organism evidence="3">
    <name type="scientific">Perkinsus marinus (strain ATCC 50983 / TXsc)</name>
    <dbReference type="NCBI Taxonomy" id="423536"/>
    <lineage>
        <taxon>Eukaryota</taxon>
        <taxon>Sar</taxon>
        <taxon>Alveolata</taxon>
        <taxon>Perkinsozoa</taxon>
        <taxon>Perkinsea</taxon>
        <taxon>Perkinsida</taxon>
        <taxon>Perkinsidae</taxon>
        <taxon>Perkinsus</taxon>
    </lineage>
</organism>
<sequence length="116" mass="13266">VCETHGISVVQRNKEEKLAQLKRWLMEVAGDRQELDGMDVSDDDISELSQEDEEMSDGEPLEEDECEAVPDNWETLDDNPGEEDVDGEPCPQWVRKFQENGSRQPQLLQLAMIGYK</sequence>
<feature type="region of interest" description="Disordered" evidence="1">
    <location>
        <begin position="32"/>
        <end position="65"/>
    </location>
</feature>
<name>C5LXV3_PERM5</name>
<dbReference type="EMBL" id="GG686746">
    <property type="protein sequence ID" value="EEQ98440.1"/>
    <property type="molecule type" value="Genomic_DNA"/>
</dbReference>
<evidence type="ECO:0000256" key="1">
    <source>
        <dbReference type="SAM" id="MobiDB-lite"/>
    </source>
</evidence>
<dbReference type="Proteomes" id="UP000007800">
    <property type="component" value="Unassembled WGS sequence"/>
</dbReference>
<proteinExistence type="predicted"/>
<protein>
    <submittedName>
        <fullName evidence="2">Uncharacterized protein</fullName>
    </submittedName>
</protein>
<dbReference type="OrthoDB" id="377209at2759"/>